<evidence type="ECO:0000256" key="9">
    <source>
        <dbReference type="ARBA" id="ARBA00023012"/>
    </source>
</evidence>
<evidence type="ECO:0000256" key="8">
    <source>
        <dbReference type="ARBA" id="ARBA00022989"/>
    </source>
</evidence>
<dbReference type="InterPro" id="IPR050428">
    <property type="entry name" value="TCS_sensor_his_kinase"/>
</dbReference>
<evidence type="ECO:0000256" key="5">
    <source>
        <dbReference type="ARBA" id="ARBA00022679"/>
    </source>
</evidence>
<evidence type="ECO:0000313" key="12">
    <source>
        <dbReference type="EMBL" id="MBB3811371.1"/>
    </source>
</evidence>
<dbReference type="PANTHER" id="PTHR45436">
    <property type="entry name" value="SENSOR HISTIDINE KINASE YKOH"/>
    <property type="match status" value="1"/>
</dbReference>
<protein>
    <recommendedName>
        <fullName evidence="3">histidine kinase</fullName>
        <ecNumber evidence="3">2.7.13.3</ecNumber>
    </recommendedName>
</protein>
<dbReference type="GO" id="GO:0004673">
    <property type="term" value="F:protein histidine kinase activity"/>
    <property type="evidence" value="ECO:0007669"/>
    <property type="project" value="UniProtKB-EC"/>
</dbReference>
<comment type="subcellular location">
    <subcellularLocation>
        <location evidence="2">Membrane</location>
        <topology evidence="2">Multi-pass membrane protein</topology>
    </subcellularLocation>
</comment>
<sequence length="117" mass="12088">MPAYVPASRDEEPFARSRRRITIRISKPGNSVDVTVEPAGKGSSIEVIIEDHGPGVPADMLEAMFAPFVRIAGKGSPGTGRGLSSGYGLGLAIAWRAVTAMHGTISAHNAAPHGLAA</sequence>
<evidence type="ECO:0000256" key="1">
    <source>
        <dbReference type="ARBA" id="ARBA00000085"/>
    </source>
</evidence>
<evidence type="ECO:0000256" key="10">
    <source>
        <dbReference type="ARBA" id="ARBA00023136"/>
    </source>
</evidence>
<keyword evidence="6" id="KW-0812">Transmembrane</keyword>
<evidence type="ECO:0000256" key="3">
    <source>
        <dbReference type="ARBA" id="ARBA00012438"/>
    </source>
</evidence>
<dbReference type="InterPro" id="IPR005467">
    <property type="entry name" value="His_kinase_dom"/>
</dbReference>
<dbReference type="GO" id="GO:0000160">
    <property type="term" value="P:phosphorelay signal transduction system"/>
    <property type="evidence" value="ECO:0007669"/>
    <property type="project" value="UniProtKB-KW"/>
</dbReference>
<evidence type="ECO:0000256" key="6">
    <source>
        <dbReference type="ARBA" id="ARBA00022692"/>
    </source>
</evidence>
<keyword evidence="10" id="KW-0472">Membrane</keyword>
<evidence type="ECO:0000256" key="7">
    <source>
        <dbReference type="ARBA" id="ARBA00022777"/>
    </source>
</evidence>
<keyword evidence="7 12" id="KW-0418">Kinase</keyword>
<dbReference type="EC" id="2.7.13.3" evidence="3"/>
<dbReference type="SUPFAM" id="SSF55874">
    <property type="entry name" value="ATPase domain of HSP90 chaperone/DNA topoisomerase II/histidine kinase"/>
    <property type="match status" value="1"/>
</dbReference>
<dbReference type="InterPro" id="IPR003594">
    <property type="entry name" value="HATPase_dom"/>
</dbReference>
<dbReference type="PANTHER" id="PTHR45436:SF15">
    <property type="entry name" value="SENSOR HISTIDINE KINASE CUSS"/>
    <property type="match status" value="1"/>
</dbReference>
<evidence type="ECO:0000259" key="11">
    <source>
        <dbReference type="PROSITE" id="PS50109"/>
    </source>
</evidence>
<proteinExistence type="predicted"/>
<keyword evidence="8" id="KW-1133">Transmembrane helix</keyword>
<dbReference type="Pfam" id="PF02518">
    <property type="entry name" value="HATPase_c"/>
    <property type="match status" value="1"/>
</dbReference>
<comment type="caution">
    <text evidence="12">The sequence shown here is derived from an EMBL/GenBank/DDBJ whole genome shotgun (WGS) entry which is preliminary data.</text>
</comment>
<keyword evidence="9" id="KW-0902">Two-component regulatory system</keyword>
<feature type="domain" description="Histidine kinase" evidence="11">
    <location>
        <begin position="23"/>
        <end position="117"/>
    </location>
</feature>
<dbReference type="PRINTS" id="PR00344">
    <property type="entry name" value="BCTRLSENSOR"/>
</dbReference>
<accession>A0A7W6EIT3</accession>
<dbReference type="InterPro" id="IPR036890">
    <property type="entry name" value="HATPase_C_sf"/>
</dbReference>
<comment type="catalytic activity">
    <reaction evidence="1">
        <text>ATP + protein L-histidine = ADP + protein N-phospho-L-histidine.</text>
        <dbReference type="EC" id="2.7.13.3"/>
    </reaction>
</comment>
<dbReference type="GO" id="GO:0005886">
    <property type="term" value="C:plasma membrane"/>
    <property type="evidence" value="ECO:0007669"/>
    <property type="project" value="TreeGrafter"/>
</dbReference>
<dbReference type="EMBL" id="JACICC010000017">
    <property type="protein sequence ID" value="MBB3811371.1"/>
    <property type="molecule type" value="Genomic_DNA"/>
</dbReference>
<evidence type="ECO:0000256" key="2">
    <source>
        <dbReference type="ARBA" id="ARBA00004141"/>
    </source>
</evidence>
<dbReference type="RefSeq" id="WP_183754768.1">
    <property type="nucleotide sequence ID" value="NZ_JACICC010000017.1"/>
</dbReference>
<reference evidence="12 13" key="1">
    <citation type="submission" date="2020-08" db="EMBL/GenBank/DDBJ databases">
        <title>Genomic Encyclopedia of Type Strains, Phase IV (KMG-IV): sequencing the most valuable type-strain genomes for metagenomic binning, comparative biology and taxonomic classification.</title>
        <authorList>
            <person name="Goeker M."/>
        </authorList>
    </citation>
    <scope>NUCLEOTIDE SEQUENCE [LARGE SCALE GENOMIC DNA]</scope>
    <source>
        <strain evidence="12 13">DSM 28760</strain>
    </source>
</reference>
<keyword evidence="4" id="KW-0597">Phosphoprotein</keyword>
<dbReference type="Proteomes" id="UP000537592">
    <property type="component" value="Unassembled WGS sequence"/>
</dbReference>
<evidence type="ECO:0000256" key="4">
    <source>
        <dbReference type="ARBA" id="ARBA00022553"/>
    </source>
</evidence>
<name>A0A7W6EIT3_9HYPH</name>
<organism evidence="12 13">
    <name type="scientific">Pseudochelatococcus contaminans</name>
    <dbReference type="NCBI Taxonomy" id="1538103"/>
    <lineage>
        <taxon>Bacteria</taxon>
        <taxon>Pseudomonadati</taxon>
        <taxon>Pseudomonadota</taxon>
        <taxon>Alphaproteobacteria</taxon>
        <taxon>Hyphomicrobiales</taxon>
        <taxon>Chelatococcaceae</taxon>
        <taxon>Pseudochelatococcus</taxon>
    </lineage>
</organism>
<dbReference type="InterPro" id="IPR004358">
    <property type="entry name" value="Sig_transdc_His_kin-like_C"/>
</dbReference>
<keyword evidence="5" id="KW-0808">Transferase</keyword>
<dbReference type="PROSITE" id="PS50109">
    <property type="entry name" value="HIS_KIN"/>
    <property type="match status" value="1"/>
</dbReference>
<evidence type="ECO:0000313" key="13">
    <source>
        <dbReference type="Proteomes" id="UP000537592"/>
    </source>
</evidence>
<keyword evidence="13" id="KW-1185">Reference proteome</keyword>
<dbReference type="AlphaFoldDB" id="A0A7W6EIT3"/>
<gene>
    <name evidence="12" type="ORF">FHS81_003485</name>
</gene>
<dbReference type="Gene3D" id="3.30.565.10">
    <property type="entry name" value="Histidine kinase-like ATPase, C-terminal domain"/>
    <property type="match status" value="1"/>
</dbReference>